<evidence type="ECO:0000256" key="7">
    <source>
        <dbReference type="ARBA" id="ARBA00023065"/>
    </source>
</evidence>
<name>A0A6J6S717_9ZZZZ</name>
<evidence type="ECO:0000256" key="10">
    <source>
        <dbReference type="ARBA" id="ARBA00025198"/>
    </source>
</evidence>
<evidence type="ECO:0000313" key="14">
    <source>
        <dbReference type="EMBL" id="CAB4836573.1"/>
    </source>
</evidence>
<evidence type="ECO:0000256" key="3">
    <source>
        <dbReference type="ARBA" id="ARBA00022547"/>
    </source>
</evidence>
<feature type="coiled-coil region" evidence="11">
    <location>
        <begin position="48"/>
        <end position="82"/>
    </location>
</feature>
<evidence type="ECO:0000256" key="8">
    <source>
        <dbReference type="ARBA" id="ARBA00023136"/>
    </source>
</evidence>
<keyword evidence="5" id="KW-0375">Hydrogen ion transport</keyword>
<evidence type="ECO:0000256" key="11">
    <source>
        <dbReference type="SAM" id="Coils"/>
    </source>
</evidence>
<keyword evidence="8 12" id="KW-0472">Membrane</keyword>
<keyword evidence="7" id="KW-0406">Ion transport</keyword>
<keyword evidence="6 12" id="KW-1133">Transmembrane helix</keyword>
<dbReference type="HAMAP" id="MF_01398">
    <property type="entry name" value="ATP_synth_b_bprime"/>
    <property type="match status" value="1"/>
</dbReference>
<keyword evidence="3" id="KW-0138">CF(0)</keyword>
<organism evidence="13">
    <name type="scientific">freshwater metagenome</name>
    <dbReference type="NCBI Taxonomy" id="449393"/>
    <lineage>
        <taxon>unclassified sequences</taxon>
        <taxon>metagenomes</taxon>
        <taxon>ecological metagenomes</taxon>
    </lineage>
</organism>
<feature type="transmembrane region" description="Helical" evidence="12">
    <location>
        <begin position="25"/>
        <end position="44"/>
    </location>
</feature>
<dbReference type="CDD" id="cd06503">
    <property type="entry name" value="ATP-synt_Fo_b"/>
    <property type="match status" value="1"/>
</dbReference>
<evidence type="ECO:0000256" key="9">
    <source>
        <dbReference type="ARBA" id="ARBA00023310"/>
    </source>
</evidence>
<keyword evidence="11" id="KW-0175">Coiled coil</keyword>
<dbReference type="AlphaFoldDB" id="A0A6J6S717"/>
<dbReference type="Pfam" id="PF00430">
    <property type="entry name" value="ATP-synt_B"/>
    <property type="match status" value="1"/>
</dbReference>
<gene>
    <name evidence="13" type="ORF">UFOPK2754_00464</name>
    <name evidence="14" type="ORF">UFOPK3139_03017</name>
    <name evidence="15" type="ORF">UFOPK3543_00600</name>
</gene>
<proteinExistence type="inferred from homology"/>
<evidence type="ECO:0000313" key="15">
    <source>
        <dbReference type="EMBL" id="CAB4896279.1"/>
    </source>
</evidence>
<dbReference type="GO" id="GO:0015986">
    <property type="term" value="P:proton motive force-driven ATP synthesis"/>
    <property type="evidence" value="ECO:0007669"/>
    <property type="project" value="InterPro"/>
</dbReference>
<dbReference type="EMBL" id="CAFBMH010000014">
    <property type="protein sequence ID" value="CAB4896279.1"/>
    <property type="molecule type" value="Genomic_DNA"/>
</dbReference>
<dbReference type="InterPro" id="IPR002146">
    <property type="entry name" value="ATP_synth_b/b'su_bac/chlpt"/>
</dbReference>
<evidence type="ECO:0000256" key="6">
    <source>
        <dbReference type="ARBA" id="ARBA00022989"/>
    </source>
</evidence>
<dbReference type="EMBL" id="CAFABA010000196">
    <property type="protein sequence ID" value="CAB4836573.1"/>
    <property type="molecule type" value="Genomic_DNA"/>
</dbReference>
<comment type="function">
    <text evidence="10">F(1)F(0) ATP synthase produces ATP from ADP in the presence of a proton or sodium gradient. F-type ATPases consist of two structural domains, F(1) containing the extramembraneous catalytic core and F(0) containing the membrane proton channel, linked together by a central stalk and a peripheral stalk. During catalysis, ATP synthesis in the catalytic domain of F(1) is coupled via a rotary mechanism of the central stalk subunits to proton translocation.</text>
</comment>
<evidence type="ECO:0000256" key="2">
    <source>
        <dbReference type="ARBA" id="ARBA00022448"/>
    </source>
</evidence>
<comment type="subcellular location">
    <subcellularLocation>
        <location evidence="1">Membrane</location>
        <topology evidence="1">Single-pass membrane protein</topology>
    </subcellularLocation>
</comment>
<evidence type="ECO:0000256" key="12">
    <source>
        <dbReference type="SAM" id="Phobius"/>
    </source>
</evidence>
<sequence length="178" mass="18958">MNGLSLRILASEAAHNSFYGNKDELIWGIASFLIIFAVFIWKGVPVVKKAAAARSQRISDEIANAEADKADAEAELKTLTSSLGNAAADAEAVVAEAVARVETVKVDLLARVEADVEASKQRARIEIEASKQQAFADLQAEVAAMTVTATNAVVIENLTDAVKSDLIEQFITQLGATR</sequence>
<evidence type="ECO:0000256" key="1">
    <source>
        <dbReference type="ARBA" id="ARBA00004167"/>
    </source>
</evidence>
<keyword evidence="9" id="KW-0066">ATP synthesis</keyword>
<dbReference type="PANTHER" id="PTHR34264">
    <property type="entry name" value="ATP SYNTHASE SUBUNIT B, CHLOROPLASTIC"/>
    <property type="match status" value="1"/>
</dbReference>
<keyword evidence="2" id="KW-0813">Transport</keyword>
<dbReference type="EMBL" id="CAEZYR010000010">
    <property type="protein sequence ID" value="CAB4730780.1"/>
    <property type="molecule type" value="Genomic_DNA"/>
</dbReference>
<evidence type="ECO:0000256" key="4">
    <source>
        <dbReference type="ARBA" id="ARBA00022692"/>
    </source>
</evidence>
<dbReference type="GO" id="GO:0045259">
    <property type="term" value="C:proton-transporting ATP synthase complex"/>
    <property type="evidence" value="ECO:0007669"/>
    <property type="project" value="UniProtKB-KW"/>
</dbReference>
<evidence type="ECO:0000313" key="13">
    <source>
        <dbReference type="EMBL" id="CAB4730780.1"/>
    </source>
</evidence>
<evidence type="ECO:0000256" key="5">
    <source>
        <dbReference type="ARBA" id="ARBA00022781"/>
    </source>
</evidence>
<keyword evidence="4 12" id="KW-0812">Transmembrane</keyword>
<reference evidence="13" key="1">
    <citation type="submission" date="2020-05" db="EMBL/GenBank/DDBJ databases">
        <authorList>
            <person name="Chiriac C."/>
            <person name="Salcher M."/>
            <person name="Ghai R."/>
            <person name="Kavagutti S V."/>
        </authorList>
    </citation>
    <scope>NUCLEOTIDE SEQUENCE</scope>
</reference>
<dbReference type="PANTHER" id="PTHR34264:SF3">
    <property type="entry name" value="ATP SYNTHASE SUBUNIT B, CHLOROPLASTIC"/>
    <property type="match status" value="1"/>
</dbReference>
<accession>A0A6J6S717</accession>
<dbReference type="GO" id="GO:0015078">
    <property type="term" value="F:proton transmembrane transporter activity"/>
    <property type="evidence" value="ECO:0007669"/>
    <property type="project" value="InterPro"/>
</dbReference>
<protein>
    <submittedName>
        <fullName evidence="13">Unannotated protein</fullName>
    </submittedName>
</protein>